<proteinExistence type="predicted"/>
<name>A0A8S1JBL2_9CHLO</name>
<dbReference type="AlphaFoldDB" id="A0A8S1JBL2"/>
<reference evidence="1" key="1">
    <citation type="submission" date="2020-12" db="EMBL/GenBank/DDBJ databases">
        <authorList>
            <person name="Iha C."/>
        </authorList>
    </citation>
    <scope>NUCLEOTIDE SEQUENCE</scope>
</reference>
<sequence length="108" mass="11907">MLIGFHREPGRLGMGRQEATGDGAFGRGGFAILFMQRTGAGRGRGTTISSGCRMSGASTRRILWYGCSSAVDGQPAALHESTQEAWASWVWVVVRKFNSFRIIRLERR</sequence>
<dbReference type="EMBL" id="CAJHUC010002752">
    <property type="protein sequence ID" value="CAD7704318.1"/>
    <property type="molecule type" value="Genomic_DNA"/>
</dbReference>
<organism evidence="1 2">
    <name type="scientific">Ostreobium quekettii</name>
    <dbReference type="NCBI Taxonomy" id="121088"/>
    <lineage>
        <taxon>Eukaryota</taxon>
        <taxon>Viridiplantae</taxon>
        <taxon>Chlorophyta</taxon>
        <taxon>core chlorophytes</taxon>
        <taxon>Ulvophyceae</taxon>
        <taxon>TCBD clade</taxon>
        <taxon>Bryopsidales</taxon>
        <taxon>Ostreobineae</taxon>
        <taxon>Ostreobiaceae</taxon>
        <taxon>Ostreobium</taxon>
    </lineage>
</organism>
<accession>A0A8S1JBL2</accession>
<evidence type="ECO:0000313" key="1">
    <source>
        <dbReference type="EMBL" id="CAD7704318.1"/>
    </source>
</evidence>
<dbReference type="Proteomes" id="UP000708148">
    <property type="component" value="Unassembled WGS sequence"/>
</dbReference>
<comment type="caution">
    <text evidence="1">The sequence shown here is derived from an EMBL/GenBank/DDBJ whole genome shotgun (WGS) entry which is preliminary data.</text>
</comment>
<protein>
    <submittedName>
        <fullName evidence="1">Uncharacterized protein</fullName>
    </submittedName>
</protein>
<gene>
    <name evidence="1" type="ORF">OSTQU699_LOCUS9673</name>
</gene>
<keyword evidence="2" id="KW-1185">Reference proteome</keyword>
<evidence type="ECO:0000313" key="2">
    <source>
        <dbReference type="Proteomes" id="UP000708148"/>
    </source>
</evidence>